<comment type="caution">
    <text evidence="2">The sequence shown here is derived from an EMBL/GenBank/DDBJ whole genome shotgun (WGS) entry which is preliminary data.</text>
</comment>
<feature type="transmembrane region" description="Helical" evidence="1">
    <location>
        <begin position="105"/>
        <end position="124"/>
    </location>
</feature>
<keyword evidence="1" id="KW-0472">Membrane</keyword>
<protein>
    <submittedName>
        <fullName evidence="2">Uncharacterized protein</fullName>
    </submittedName>
</protein>
<sequence length="293" mass="30250">MARTVSLGPSVGCCVLAVSLVVRARWASGRVRTRLLLLGGSAVAGGAYRLLADMLTAHASDPGQDERPLLGPVVAIGATLAVGLGTAGLVVAADAGTGRPVLLRRVLDGFVAAGALFMAGWVLLSGTGGGWRLGEGMVGFLWVAELVFLSFLLALCRLVRSDRRATLWAGIVGLSLMLFGDTLQLWAVGPHRPGSLGCQLVDGCKTAGLLVITAGPWLPGGASVLDIARPALRWGMEGAAAFVPLTVCTVMALGYVLSPAAHDPVPLLVGGAVLVSLWARQRFLPSETMRRGD</sequence>
<feature type="transmembrane region" description="Helical" evidence="1">
    <location>
        <begin position="239"/>
        <end position="258"/>
    </location>
</feature>
<keyword evidence="3" id="KW-1185">Reference proteome</keyword>
<name>A0ABS7VWP0_STROV</name>
<evidence type="ECO:0000313" key="3">
    <source>
        <dbReference type="Proteomes" id="UP000758701"/>
    </source>
</evidence>
<keyword evidence="1" id="KW-0812">Transmembrane</keyword>
<gene>
    <name evidence="2" type="ORF">KVH32_02880</name>
</gene>
<evidence type="ECO:0000313" key="2">
    <source>
        <dbReference type="EMBL" id="MBZ6150111.1"/>
    </source>
</evidence>
<feature type="transmembrane region" description="Helical" evidence="1">
    <location>
        <begin position="167"/>
        <end position="187"/>
    </location>
</feature>
<organism evidence="2 3">
    <name type="scientific">Streptomyces olivaceus</name>
    <dbReference type="NCBI Taxonomy" id="47716"/>
    <lineage>
        <taxon>Bacteria</taxon>
        <taxon>Bacillati</taxon>
        <taxon>Actinomycetota</taxon>
        <taxon>Actinomycetes</taxon>
        <taxon>Kitasatosporales</taxon>
        <taxon>Streptomycetaceae</taxon>
        <taxon>Streptomyces</taxon>
    </lineage>
</organism>
<feature type="transmembrane region" description="Helical" evidence="1">
    <location>
        <begin position="35"/>
        <end position="52"/>
    </location>
</feature>
<keyword evidence="1" id="KW-1133">Transmembrane helix</keyword>
<proteinExistence type="predicted"/>
<reference evidence="2 3" key="1">
    <citation type="submission" date="2021-06" db="EMBL/GenBank/DDBJ databases">
        <title>Ecological speciation of a Streptomyces species isolated from different habitats and geographic origins.</title>
        <authorList>
            <person name="Wang J."/>
        </authorList>
    </citation>
    <scope>NUCLEOTIDE SEQUENCE [LARGE SCALE GENOMIC DNA]</scope>
    <source>
        <strain evidence="2 3">FXJ8.012</strain>
    </source>
</reference>
<feature type="transmembrane region" description="Helical" evidence="1">
    <location>
        <begin position="207"/>
        <end position="227"/>
    </location>
</feature>
<evidence type="ECO:0000256" key="1">
    <source>
        <dbReference type="SAM" id="Phobius"/>
    </source>
</evidence>
<feature type="transmembrane region" description="Helical" evidence="1">
    <location>
        <begin position="6"/>
        <end position="23"/>
    </location>
</feature>
<dbReference type="Proteomes" id="UP000758701">
    <property type="component" value="Unassembled WGS sequence"/>
</dbReference>
<feature type="transmembrane region" description="Helical" evidence="1">
    <location>
        <begin position="136"/>
        <end position="155"/>
    </location>
</feature>
<feature type="transmembrane region" description="Helical" evidence="1">
    <location>
        <begin position="72"/>
        <end position="93"/>
    </location>
</feature>
<accession>A0ABS7VWP0</accession>
<dbReference type="EMBL" id="JAHSTP010000001">
    <property type="protein sequence ID" value="MBZ6150111.1"/>
    <property type="molecule type" value="Genomic_DNA"/>
</dbReference>